<dbReference type="GO" id="GO:0016787">
    <property type="term" value="F:hydrolase activity"/>
    <property type="evidence" value="ECO:0007669"/>
    <property type="project" value="UniProtKB-KW"/>
</dbReference>
<evidence type="ECO:0000259" key="1">
    <source>
        <dbReference type="Pfam" id="PF13336"/>
    </source>
</evidence>
<dbReference type="InterPro" id="IPR038460">
    <property type="entry name" value="AcetylCoA_hyd_C_sf"/>
</dbReference>
<gene>
    <name evidence="2" type="ORF">SAMN02194393_02557</name>
</gene>
<reference evidence="2 3" key="1">
    <citation type="submission" date="2017-02" db="EMBL/GenBank/DDBJ databases">
        <authorList>
            <person name="Peterson S.W."/>
        </authorList>
    </citation>
    <scope>NUCLEOTIDE SEQUENCE [LARGE SCALE GENOMIC DNA]</scope>
    <source>
        <strain evidence="2 3">M1</strain>
    </source>
</reference>
<protein>
    <submittedName>
        <fullName evidence="2">Acetyl-CoA hydrolase</fullName>
    </submittedName>
</protein>
<keyword evidence="3" id="KW-1185">Reference proteome</keyword>
<dbReference type="AlphaFoldDB" id="A0A1T5L9I5"/>
<accession>A0A1T5L9I5</accession>
<feature type="domain" description="Acetyl-CoA hydrolase/transferase C-terminal" evidence="1">
    <location>
        <begin position="15"/>
        <end position="52"/>
    </location>
</feature>
<evidence type="ECO:0000313" key="2">
    <source>
        <dbReference type="EMBL" id="SKC72058.1"/>
    </source>
</evidence>
<dbReference type="Pfam" id="PF13336">
    <property type="entry name" value="AcetylCoA_hyd_C"/>
    <property type="match status" value="1"/>
</dbReference>
<dbReference type="RefSeq" id="WP_280175275.1">
    <property type="nucleotide sequence ID" value="NZ_FUZT01000006.1"/>
</dbReference>
<dbReference type="STRING" id="36842.SAMN02194393_02557"/>
<dbReference type="Gene3D" id="3.40.1080.20">
    <property type="entry name" value="Acetyl-CoA hydrolase/transferase C-terminal domain"/>
    <property type="match status" value="1"/>
</dbReference>
<dbReference type="EMBL" id="FUZT01000006">
    <property type="protein sequence ID" value="SKC72058.1"/>
    <property type="molecule type" value="Genomic_DNA"/>
</dbReference>
<dbReference type="InterPro" id="IPR026888">
    <property type="entry name" value="AcetylCoA_hyd_C"/>
</dbReference>
<evidence type="ECO:0000313" key="3">
    <source>
        <dbReference type="Proteomes" id="UP000190285"/>
    </source>
</evidence>
<name>A0A1T5L9I5_9FIRM</name>
<keyword evidence="2" id="KW-0378">Hydrolase</keyword>
<sequence length="65" mass="7509">MPFIQQANVKNDEGKKVRVSKIMPTLKLGSIVSLQRNDVDYVVTEYGVAWVFIIMIKRIPLFKEL</sequence>
<proteinExistence type="predicted"/>
<organism evidence="2 3">
    <name type="scientific">Maledivibacter halophilus</name>
    <dbReference type="NCBI Taxonomy" id="36842"/>
    <lineage>
        <taxon>Bacteria</taxon>
        <taxon>Bacillati</taxon>
        <taxon>Bacillota</taxon>
        <taxon>Clostridia</taxon>
        <taxon>Peptostreptococcales</taxon>
        <taxon>Caminicellaceae</taxon>
        <taxon>Maledivibacter</taxon>
    </lineage>
</organism>
<dbReference type="Proteomes" id="UP000190285">
    <property type="component" value="Unassembled WGS sequence"/>
</dbReference>